<dbReference type="EMBL" id="BK015568">
    <property type="protein sequence ID" value="DAE13659.1"/>
    <property type="molecule type" value="Genomic_DNA"/>
</dbReference>
<reference evidence="1" key="1">
    <citation type="journal article" date="2021" name="Proc. Natl. Acad. Sci. U.S.A.">
        <title>A Catalog of Tens of Thousands of Viruses from Human Metagenomes Reveals Hidden Associations with Chronic Diseases.</title>
        <authorList>
            <person name="Tisza M.J."/>
            <person name="Buck C.B."/>
        </authorList>
    </citation>
    <scope>NUCLEOTIDE SEQUENCE</scope>
    <source>
        <strain evidence="1">CtQqU1</strain>
    </source>
</reference>
<proteinExistence type="predicted"/>
<name>A0A8S5Q4J3_9CAUD</name>
<sequence length="217" mass="24278">MKPKKGKKMAVLVMVYGHSGSGKSASLRNFDPEQVAVINVLGKPLPFRSNMKTYITNDYGKIDAAIHSTKRKSIVIDDATYLMTGEFMRNAKVAGYQKFTDMAANFNALLMRAKELPDDVVVYFFGHSERDGDGGEKFKTIGKLLDEKVCVEGYFTIVLKTVVQDGRYLFSTRNDGMDTVKTPLGMFNDALIENDLAAVDKTIREYYNIPAQNEKES</sequence>
<protein>
    <submittedName>
        <fullName evidence="1">AAA domain protein</fullName>
    </submittedName>
</protein>
<accession>A0A8S5Q4J3</accession>
<organism evidence="1">
    <name type="scientific">Siphoviridae sp. ctQqU1</name>
    <dbReference type="NCBI Taxonomy" id="2825496"/>
    <lineage>
        <taxon>Viruses</taxon>
        <taxon>Duplodnaviria</taxon>
        <taxon>Heunggongvirae</taxon>
        <taxon>Uroviricota</taxon>
        <taxon>Caudoviricetes</taxon>
    </lineage>
</organism>
<evidence type="ECO:0000313" key="1">
    <source>
        <dbReference type="EMBL" id="DAE13659.1"/>
    </source>
</evidence>